<name>A0A6A1LQ29_9ASCO</name>
<comment type="caution">
    <text evidence="14">The sequence shown here is derived from an EMBL/GenBank/DDBJ whole genome shotgun (WGS) entry which is preliminary data.</text>
</comment>
<feature type="region of interest" description="Disordered" evidence="11">
    <location>
        <begin position="490"/>
        <end position="515"/>
    </location>
</feature>
<keyword evidence="12" id="KW-0732">Signal</keyword>
<dbReference type="GO" id="GO:0006032">
    <property type="term" value="P:chitin catabolic process"/>
    <property type="evidence" value="ECO:0007669"/>
    <property type="project" value="UniProtKB-KW"/>
</dbReference>
<dbReference type="SUPFAM" id="SSF51445">
    <property type="entry name" value="(Trans)glycosidases"/>
    <property type="match status" value="1"/>
</dbReference>
<dbReference type="Proteomes" id="UP000761534">
    <property type="component" value="Unassembled WGS sequence"/>
</dbReference>
<evidence type="ECO:0000256" key="3">
    <source>
        <dbReference type="ARBA" id="ARBA00022669"/>
    </source>
</evidence>
<dbReference type="OrthoDB" id="6020543at2759"/>
<evidence type="ECO:0000313" key="15">
    <source>
        <dbReference type="Proteomes" id="UP000761534"/>
    </source>
</evidence>
<feature type="region of interest" description="Disordered" evidence="11">
    <location>
        <begin position="346"/>
        <end position="380"/>
    </location>
</feature>
<evidence type="ECO:0000256" key="1">
    <source>
        <dbReference type="ARBA" id="ARBA00000822"/>
    </source>
</evidence>
<dbReference type="GO" id="GO:0008843">
    <property type="term" value="F:endochitinase activity"/>
    <property type="evidence" value="ECO:0007669"/>
    <property type="project" value="UniProtKB-EC"/>
</dbReference>
<reference evidence="14" key="1">
    <citation type="journal article" date="2019" name="G3 (Bethesda)">
        <title>Genome Assemblies of Two Rare Opportunistic Yeast Pathogens: Diutina rugosa (syn. Candida rugosa) and Trichomonascus ciferrii (syn. Candida ciferrii).</title>
        <authorList>
            <person name="Mixao V."/>
            <person name="Saus E."/>
            <person name="Hansen A.P."/>
            <person name="Lass-Florl C."/>
            <person name="Gabaldon T."/>
        </authorList>
    </citation>
    <scope>NUCLEOTIDE SEQUENCE</scope>
    <source>
        <strain evidence="14">CBS 4856</strain>
    </source>
</reference>
<evidence type="ECO:0000256" key="10">
    <source>
        <dbReference type="RuleBase" id="RU004453"/>
    </source>
</evidence>
<evidence type="ECO:0000256" key="9">
    <source>
        <dbReference type="RuleBase" id="RU000489"/>
    </source>
</evidence>
<gene>
    <name evidence="14" type="ORF">TRICI_002107</name>
</gene>
<dbReference type="VEuPathDB" id="FungiDB:TRICI_002107"/>
<feature type="region of interest" description="Disordered" evidence="11">
    <location>
        <begin position="401"/>
        <end position="421"/>
    </location>
</feature>
<keyword evidence="8" id="KW-0624">Polysaccharide degradation</keyword>
<dbReference type="CDD" id="cd02877">
    <property type="entry name" value="GH18_hevamine_XipI_class_III"/>
    <property type="match status" value="1"/>
</dbReference>
<comment type="similarity">
    <text evidence="10">Belongs to the glycosyl hydrolase 18 family.</text>
</comment>
<evidence type="ECO:0000256" key="8">
    <source>
        <dbReference type="ARBA" id="ARBA00023326"/>
    </source>
</evidence>
<dbReference type="PROSITE" id="PS01095">
    <property type="entry name" value="GH18_1"/>
    <property type="match status" value="1"/>
</dbReference>
<evidence type="ECO:0000256" key="4">
    <source>
        <dbReference type="ARBA" id="ARBA00022801"/>
    </source>
</evidence>
<evidence type="ECO:0000256" key="7">
    <source>
        <dbReference type="ARBA" id="ARBA00023295"/>
    </source>
</evidence>
<dbReference type="AlphaFoldDB" id="A0A6A1LQ29"/>
<dbReference type="EC" id="3.2.1.14" evidence="2"/>
<dbReference type="InterPro" id="IPR001223">
    <property type="entry name" value="Glyco_hydro18_cat"/>
</dbReference>
<evidence type="ECO:0000256" key="5">
    <source>
        <dbReference type="ARBA" id="ARBA00023024"/>
    </source>
</evidence>
<dbReference type="InterPro" id="IPR001579">
    <property type="entry name" value="Glyco_hydro_18_chit_AS"/>
</dbReference>
<dbReference type="GO" id="GO:0000272">
    <property type="term" value="P:polysaccharide catabolic process"/>
    <property type="evidence" value="ECO:0007669"/>
    <property type="project" value="UniProtKB-KW"/>
</dbReference>
<dbReference type="InterPro" id="IPR017853">
    <property type="entry name" value="GH"/>
</dbReference>
<accession>A0A6A1LQ29</accession>
<evidence type="ECO:0000256" key="12">
    <source>
        <dbReference type="SAM" id="SignalP"/>
    </source>
</evidence>
<dbReference type="Gene3D" id="3.20.20.80">
    <property type="entry name" value="Glycosidases"/>
    <property type="match status" value="1"/>
</dbReference>
<dbReference type="InterPro" id="IPR050542">
    <property type="entry name" value="Glycosyl_Hydrlase18_Chitinase"/>
</dbReference>
<evidence type="ECO:0000256" key="11">
    <source>
        <dbReference type="SAM" id="MobiDB-lite"/>
    </source>
</evidence>
<dbReference type="GO" id="GO:0005576">
    <property type="term" value="C:extracellular region"/>
    <property type="evidence" value="ECO:0007669"/>
    <property type="project" value="TreeGrafter"/>
</dbReference>
<evidence type="ECO:0000313" key="14">
    <source>
        <dbReference type="EMBL" id="KAA8915749.1"/>
    </source>
</evidence>
<dbReference type="InterPro" id="IPR045321">
    <property type="entry name" value="Cts1-like"/>
</dbReference>
<keyword evidence="6" id="KW-0119">Carbohydrate metabolism</keyword>
<dbReference type="PANTHER" id="PTHR45708:SF49">
    <property type="entry name" value="ENDOCHITINASE"/>
    <property type="match status" value="1"/>
</dbReference>
<dbReference type="EMBL" id="SWFS01000146">
    <property type="protein sequence ID" value="KAA8915749.1"/>
    <property type="molecule type" value="Genomic_DNA"/>
</dbReference>
<feature type="signal peptide" evidence="12">
    <location>
        <begin position="1"/>
        <end position="20"/>
    </location>
</feature>
<evidence type="ECO:0000256" key="2">
    <source>
        <dbReference type="ARBA" id="ARBA00012729"/>
    </source>
</evidence>
<organism evidence="14 15">
    <name type="scientific">Trichomonascus ciferrii</name>
    <dbReference type="NCBI Taxonomy" id="44093"/>
    <lineage>
        <taxon>Eukaryota</taxon>
        <taxon>Fungi</taxon>
        <taxon>Dikarya</taxon>
        <taxon>Ascomycota</taxon>
        <taxon>Saccharomycotina</taxon>
        <taxon>Dipodascomycetes</taxon>
        <taxon>Dipodascales</taxon>
        <taxon>Trichomonascaceae</taxon>
        <taxon>Trichomonascus</taxon>
        <taxon>Trichomonascus ciferrii complex</taxon>
    </lineage>
</organism>
<protein>
    <recommendedName>
        <fullName evidence="2">chitinase</fullName>
        <ecNumber evidence="2">3.2.1.14</ecNumber>
    </recommendedName>
</protein>
<proteinExistence type="inferred from homology"/>
<sequence length="547" mass="61069">MGAKIFWIIILYLIAGVAVGLKHSCNTNVAYYWGQNSFGGADSQMNLSNYTDDSHGDLFIISFVHVFFGKGGVPSMDIVHSCDDGTYFPGTDLLYCPQLGDDILSSQGKGKKVILSLGGAEGNYGFENDSQAIQFADQIWNVFGNGLSSTRPFGSAVVDGFDLDIEQGSTKGYPAFVKRLRSHFAYDSSKDYIITAAPQCPLPDKYLTRALRHSYLDMIFIQYYNNGCGVTGWKDAGVVDPEKFNFKEWDEYVKKYSKNPNIKLYLGVPGGRNAAKKGYANPFRVLRVASYLQRRFPRFGGIMVWDASEAWNNLQPDGRHFAEVIKEGLVRDGGCRKADYDSRYPEFPFPPFPKPRRRRKSQPRVYDASGNDNGTDESSFFEEEYELDLGDEYYHEDDDIAPEEEEEEYEDDGDLSDIEDDENFGGFDFYEIIDEEELSEKLKTELAVKTKHSSAIATLTLESTVTNTPTPTLQSPSSIHAIPSTTYLSNFTKPSRTSSSKSLGPQPTPHSIPNATETVAPANAACRTPVHSRSLYLAYILLILVLQ</sequence>
<evidence type="ECO:0000256" key="6">
    <source>
        <dbReference type="ARBA" id="ARBA00023277"/>
    </source>
</evidence>
<dbReference type="GO" id="GO:0008061">
    <property type="term" value="F:chitin binding"/>
    <property type="evidence" value="ECO:0007669"/>
    <property type="project" value="UniProtKB-KW"/>
</dbReference>
<keyword evidence="4 9" id="KW-0378">Hydrolase</keyword>
<keyword evidence="5" id="KW-0146">Chitin degradation</keyword>
<dbReference type="Pfam" id="PF00704">
    <property type="entry name" value="Glyco_hydro_18"/>
    <property type="match status" value="1"/>
</dbReference>
<feature type="domain" description="GH18" evidence="13">
    <location>
        <begin position="27"/>
        <end position="332"/>
    </location>
</feature>
<evidence type="ECO:0000259" key="13">
    <source>
        <dbReference type="PROSITE" id="PS51910"/>
    </source>
</evidence>
<feature type="chain" id="PRO_5025548350" description="chitinase" evidence="12">
    <location>
        <begin position="21"/>
        <end position="547"/>
    </location>
</feature>
<dbReference type="PROSITE" id="PS51910">
    <property type="entry name" value="GH18_2"/>
    <property type="match status" value="1"/>
</dbReference>
<dbReference type="PANTHER" id="PTHR45708">
    <property type="entry name" value="ENDOCHITINASE"/>
    <property type="match status" value="1"/>
</dbReference>
<keyword evidence="7 9" id="KW-0326">Glycosidase</keyword>
<keyword evidence="3" id="KW-0147">Chitin-binding</keyword>
<comment type="catalytic activity">
    <reaction evidence="1">
        <text>Random endo-hydrolysis of N-acetyl-beta-D-glucosaminide (1-&gt;4)-beta-linkages in chitin and chitodextrins.</text>
        <dbReference type="EC" id="3.2.1.14"/>
    </reaction>
</comment>
<keyword evidence="15" id="KW-1185">Reference proteome</keyword>